<dbReference type="GO" id="GO:0045493">
    <property type="term" value="P:xylan catabolic process"/>
    <property type="evidence" value="ECO:0007669"/>
    <property type="project" value="UniProtKB-KW"/>
</dbReference>
<evidence type="ECO:0000256" key="1">
    <source>
        <dbReference type="ARBA" id="ARBA00004613"/>
    </source>
</evidence>
<evidence type="ECO:0000313" key="10">
    <source>
        <dbReference type="Proteomes" id="UP000591131"/>
    </source>
</evidence>
<dbReference type="PANTHER" id="PTHR38050">
    <property type="match status" value="1"/>
</dbReference>
<feature type="signal peptide" evidence="8">
    <location>
        <begin position="1"/>
        <end position="19"/>
    </location>
</feature>
<dbReference type="OrthoDB" id="424610at2759"/>
<dbReference type="InterPro" id="IPR043595">
    <property type="entry name" value="FaeB/C/D"/>
</dbReference>
<dbReference type="SUPFAM" id="SSF53474">
    <property type="entry name" value="alpha/beta-Hydrolases"/>
    <property type="match status" value="1"/>
</dbReference>
<organism evidence="9 10">
    <name type="scientific">Perkinsus chesapeaki</name>
    <name type="common">Clam parasite</name>
    <name type="synonym">Perkinsus andrewsi</name>
    <dbReference type="NCBI Taxonomy" id="330153"/>
    <lineage>
        <taxon>Eukaryota</taxon>
        <taxon>Sar</taxon>
        <taxon>Alveolata</taxon>
        <taxon>Perkinsozoa</taxon>
        <taxon>Perkinsea</taxon>
        <taxon>Perkinsida</taxon>
        <taxon>Perkinsidae</taxon>
        <taxon>Perkinsus</taxon>
    </lineage>
</organism>
<sequence>MSYPVVILVVFGLSIGAYGLKADISSEPDIWTDTRSTLLHQGRPRAFWTYSGKEKPSAIIFTLVDWDPAQDKCDEWQKENMVLYGIKERARKFNATLVTPCPLQSPDFGNGSIWGWGYNAGTCCQSNKSVDDIDFVKQLIPEVERRINVTNMPVYALGVSNGGMLAEALLCYNIVSQAASVAGILTLEPGLKRGYKVCDDAFKPTPSEVQRIIKINGKDDKLVPYNGRRDDRDHPFLTFPSVESDFSRWAKRMNCDRKSRRRVGQRGGAVLEAYTTCPVGKEVYLASMEGVGHAWPMRGGTGNLSTARTIFKFFYGTLVDKEANSQE</sequence>
<evidence type="ECO:0000256" key="8">
    <source>
        <dbReference type="SAM" id="SignalP"/>
    </source>
</evidence>
<reference evidence="9 10" key="1">
    <citation type="submission" date="2020-04" db="EMBL/GenBank/DDBJ databases">
        <title>Perkinsus chesapeaki whole genome sequence.</title>
        <authorList>
            <person name="Bogema D.R."/>
        </authorList>
    </citation>
    <scope>NUCLEOTIDE SEQUENCE [LARGE SCALE GENOMIC DNA]</scope>
    <source>
        <strain evidence="9">ATCC PRA-425</strain>
    </source>
</reference>
<dbReference type="EMBL" id="JAAPAO010000600">
    <property type="protein sequence ID" value="KAF4656408.1"/>
    <property type="molecule type" value="Genomic_DNA"/>
</dbReference>
<evidence type="ECO:0000256" key="3">
    <source>
        <dbReference type="ARBA" id="ARBA00022651"/>
    </source>
</evidence>
<dbReference type="GO" id="GO:0030600">
    <property type="term" value="F:feruloyl esterase activity"/>
    <property type="evidence" value="ECO:0007669"/>
    <property type="project" value="InterPro"/>
</dbReference>
<dbReference type="GO" id="GO:0005576">
    <property type="term" value="C:extracellular region"/>
    <property type="evidence" value="ECO:0007669"/>
    <property type="project" value="UniProtKB-SubCell"/>
</dbReference>
<keyword evidence="5" id="KW-0378">Hydrolase</keyword>
<keyword evidence="10" id="KW-1185">Reference proteome</keyword>
<keyword evidence="6" id="KW-0119">Carbohydrate metabolism</keyword>
<evidence type="ECO:0000256" key="2">
    <source>
        <dbReference type="ARBA" id="ARBA00022525"/>
    </source>
</evidence>
<keyword evidence="7" id="KW-0624">Polysaccharide degradation</keyword>
<keyword evidence="3" id="KW-0858">Xylan degradation</keyword>
<name>A0A7J6LAY4_PERCH</name>
<dbReference type="InterPro" id="IPR029058">
    <property type="entry name" value="AB_hydrolase_fold"/>
</dbReference>
<dbReference type="AlphaFoldDB" id="A0A7J6LAY4"/>
<evidence type="ECO:0000313" key="9">
    <source>
        <dbReference type="EMBL" id="KAF4656408.1"/>
    </source>
</evidence>
<proteinExistence type="predicted"/>
<protein>
    <submittedName>
        <fullName evidence="9">Uncharacterized protein</fullName>
    </submittedName>
</protein>
<comment type="subcellular location">
    <subcellularLocation>
        <location evidence="1">Secreted</location>
    </subcellularLocation>
</comment>
<gene>
    <name evidence="9" type="ORF">FOL47_009011</name>
</gene>
<keyword evidence="2" id="KW-0964">Secreted</keyword>
<accession>A0A7J6LAY4</accession>
<evidence type="ECO:0000256" key="4">
    <source>
        <dbReference type="ARBA" id="ARBA00022729"/>
    </source>
</evidence>
<evidence type="ECO:0000256" key="6">
    <source>
        <dbReference type="ARBA" id="ARBA00023277"/>
    </source>
</evidence>
<evidence type="ECO:0000256" key="7">
    <source>
        <dbReference type="ARBA" id="ARBA00023326"/>
    </source>
</evidence>
<dbReference type="PANTHER" id="PTHR38050:SF2">
    <property type="entry name" value="FERULOYL ESTERASE C-RELATED"/>
    <property type="match status" value="1"/>
</dbReference>
<dbReference type="Proteomes" id="UP000591131">
    <property type="component" value="Unassembled WGS sequence"/>
</dbReference>
<evidence type="ECO:0000256" key="5">
    <source>
        <dbReference type="ARBA" id="ARBA00022801"/>
    </source>
</evidence>
<comment type="caution">
    <text evidence="9">The sequence shown here is derived from an EMBL/GenBank/DDBJ whole genome shotgun (WGS) entry which is preliminary data.</text>
</comment>
<keyword evidence="4 8" id="KW-0732">Signal</keyword>
<dbReference type="Gene3D" id="3.40.50.1820">
    <property type="entry name" value="alpha/beta hydrolase"/>
    <property type="match status" value="1"/>
</dbReference>
<feature type="chain" id="PRO_5029806338" evidence="8">
    <location>
        <begin position="20"/>
        <end position="327"/>
    </location>
</feature>